<gene>
    <name evidence="6" type="ORF">LAZ67_7002672</name>
</gene>
<dbReference type="InterPro" id="IPR000504">
    <property type="entry name" value="RRM_dom"/>
</dbReference>
<keyword evidence="1" id="KW-0677">Repeat</keyword>
<dbReference type="Gene3D" id="3.30.70.330">
    <property type="match status" value="3"/>
</dbReference>
<evidence type="ECO:0000259" key="5">
    <source>
        <dbReference type="PROSITE" id="PS50102"/>
    </source>
</evidence>
<evidence type="ECO:0000256" key="1">
    <source>
        <dbReference type="ARBA" id="ARBA00022737"/>
    </source>
</evidence>
<name>A0ABY6KRL6_9ARAC</name>
<dbReference type="PROSITE" id="PS50102">
    <property type="entry name" value="RRM"/>
    <property type="match status" value="3"/>
</dbReference>
<evidence type="ECO:0000313" key="7">
    <source>
        <dbReference type="Proteomes" id="UP001235939"/>
    </source>
</evidence>
<reference evidence="6 7" key="1">
    <citation type="submission" date="2022-01" db="EMBL/GenBank/DDBJ databases">
        <title>A chromosomal length assembly of Cordylochernes scorpioides.</title>
        <authorList>
            <person name="Zeh D."/>
            <person name="Zeh J."/>
        </authorList>
    </citation>
    <scope>NUCLEOTIDE SEQUENCE [LARGE SCALE GENOMIC DNA]</scope>
    <source>
        <strain evidence="6">IN4F17</strain>
        <tissue evidence="6">Whole Body</tissue>
    </source>
</reference>
<dbReference type="PANTHER" id="PTHR13976">
    <property type="entry name" value="HETEROGENEOUS NUCLEAR RIBONUCLEOPROTEIN-RELATED"/>
    <property type="match status" value="1"/>
</dbReference>
<dbReference type="EMBL" id="CP092869">
    <property type="protein sequence ID" value="UYV70363.1"/>
    <property type="molecule type" value="Genomic_DNA"/>
</dbReference>
<dbReference type="Pfam" id="PF00076">
    <property type="entry name" value="RRM_1"/>
    <property type="match status" value="3"/>
</dbReference>
<protein>
    <submittedName>
        <fullName evidence="6">HNRNPH1</fullName>
    </submittedName>
</protein>
<feature type="region of interest" description="Disordered" evidence="4">
    <location>
        <begin position="370"/>
        <end position="393"/>
    </location>
</feature>
<keyword evidence="2 3" id="KW-0694">RNA-binding</keyword>
<dbReference type="CDD" id="cd12504">
    <property type="entry name" value="RRM2_hnRNPH_CRSF1_like"/>
    <property type="match status" value="1"/>
</dbReference>
<organism evidence="6 7">
    <name type="scientific">Cordylochernes scorpioides</name>
    <dbReference type="NCBI Taxonomy" id="51811"/>
    <lineage>
        <taxon>Eukaryota</taxon>
        <taxon>Metazoa</taxon>
        <taxon>Ecdysozoa</taxon>
        <taxon>Arthropoda</taxon>
        <taxon>Chelicerata</taxon>
        <taxon>Arachnida</taxon>
        <taxon>Pseudoscorpiones</taxon>
        <taxon>Cheliferoidea</taxon>
        <taxon>Chernetidae</taxon>
        <taxon>Cordylochernes</taxon>
    </lineage>
</organism>
<dbReference type="Proteomes" id="UP001235939">
    <property type="component" value="Chromosome 07"/>
</dbReference>
<dbReference type="SMART" id="SM00360">
    <property type="entry name" value="RRM"/>
    <property type="match status" value="3"/>
</dbReference>
<evidence type="ECO:0000256" key="4">
    <source>
        <dbReference type="SAM" id="MobiDB-lite"/>
    </source>
</evidence>
<dbReference type="InterPro" id="IPR035979">
    <property type="entry name" value="RBD_domain_sf"/>
</dbReference>
<evidence type="ECO:0000256" key="3">
    <source>
        <dbReference type="PROSITE-ProRule" id="PRU00176"/>
    </source>
</evidence>
<dbReference type="InterPro" id="IPR050666">
    <property type="entry name" value="ESRP"/>
</dbReference>
<keyword evidence="7" id="KW-1185">Reference proteome</keyword>
<evidence type="ECO:0000313" key="6">
    <source>
        <dbReference type="EMBL" id="UYV70363.1"/>
    </source>
</evidence>
<dbReference type="InterPro" id="IPR012677">
    <property type="entry name" value="Nucleotide-bd_a/b_plait_sf"/>
</dbReference>
<proteinExistence type="predicted"/>
<accession>A0ABY6KRL6</accession>
<evidence type="ECO:0000256" key="2">
    <source>
        <dbReference type="ARBA" id="ARBA00022884"/>
    </source>
</evidence>
<feature type="domain" description="RRM" evidence="5">
    <location>
        <begin position="25"/>
        <end position="99"/>
    </location>
</feature>
<dbReference type="SUPFAM" id="SSF54928">
    <property type="entry name" value="RNA-binding domain, RBD"/>
    <property type="match status" value="3"/>
</dbReference>
<sequence length="393" mass="43494">MAPRFLQKSNPTSECNRLPEMDDGNVLKVRGLPWSATKDDILKFFQDIKVVGGLSGIHMVTSQTGRPSGEAFVEVETVDDKAKGAHRSEMELTLRRSRDNELESQNSNCVKLRGLPFDCSKEEIVQFFAGLEIVPNGVTLTANDVGKQTGDAYVEFKTSTSAEMALQKHREKIGHRYIEVFRCTPDEVRHAQFPPYEMRPLRGPMRGPAPYDMAPRGPMGRERGDSKAHVGTTSMATQWDVFSQPLLSTPANYPPPSSKSHSIHMRGLPFRANKTDIADFFKPVSIMDIRLIFDKTGKPSGEAEVLFYTHEDAVEGMKKDKEYMQTRYIELFLSSSPASYPGGYGGGNQVTSAAPRVGGWEGDGLATAAATSREDGTWEEGAPIIQRDEHITS</sequence>
<feature type="domain" description="RRM" evidence="5">
    <location>
        <begin position="108"/>
        <end position="185"/>
    </location>
</feature>
<feature type="domain" description="RRM" evidence="5">
    <location>
        <begin position="261"/>
        <end position="336"/>
    </location>
</feature>